<dbReference type="OrthoDB" id="5428040at2759"/>
<gene>
    <name evidence="3" type="ORF">FB567DRAFT_512918</name>
</gene>
<evidence type="ECO:0000256" key="2">
    <source>
        <dbReference type="SAM" id="Phobius"/>
    </source>
</evidence>
<protein>
    <submittedName>
        <fullName evidence="3">Uncharacterized protein</fullName>
    </submittedName>
</protein>
<feature type="transmembrane region" description="Helical" evidence="2">
    <location>
        <begin position="149"/>
        <end position="173"/>
    </location>
</feature>
<accession>A0A8K0RLW6</accession>
<comment type="caution">
    <text evidence="3">The sequence shown here is derived from an EMBL/GenBank/DDBJ whole genome shotgun (WGS) entry which is preliminary data.</text>
</comment>
<feature type="transmembrane region" description="Helical" evidence="2">
    <location>
        <begin position="228"/>
        <end position="251"/>
    </location>
</feature>
<keyword evidence="2" id="KW-0472">Membrane</keyword>
<dbReference type="EMBL" id="JAGMVJ010000001">
    <property type="protein sequence ID" value="KAH7095583.1"/>
    <property type="molecule type" value="Genomic_DNA"/>
</dbReference>
<reference evidence="3" key="1">
    <citation type="journal article" date="2021" name="Nat. Commun.">
        <title>Genetic determinants of endophytism in the Arabidopsis root mycobiome.</title>
        <authorList>
            <person name="Mesny F."/>
            <person name="Miyauchi S."/>
            <person name="Thiergart T."/>
            <person name="Pickel B."/>
            <person name="Atanasova L."/>
            <person name="Karlsson M."/>
            <person name="Huettel B."/>
            <person name="Barry K.W."/>
            <person name="Haridas S."/>
            <person name="Chen C."/>
            <person name="Bauer D."/>
            <person name="Andreopoulos W."/>
            <person name="Pangilinan J."/>
            <person name="LaButti K."/>
            <person name="Riley R."/>
            <person name="Lipzen A."/>
            <person name="Clum A."/>
            <person name="Drula E."/>
            <person name="Henrissat B."/>
            <person name="Kohler A."/>
            <person name="Grigoriev I.V."/>
            <person name="Martin F.M."/>
            <person name="Hacquard S."/>
        </authorList>
    </citation>
    <scope>NUCLEOTIDE SEQUENCE</scope>
    <source>
        <strain evidence="3">MPI-SDFR-AT-0120</strain>
    </source>
</reference>
<evidence type="ECO:0000313" key="3">
    <source>
        <dbReference type="EMBL" id="KAH7095583.1"/>
    </source>
</evidence>
<feature type="transmembrane region" description="Helical" evidence="2">
    <location>
        <begin position="784"/>
        <end position="804"/>
    </location>
</feature>
<evidence type="ECO:0000313" key="4">
    <source>
        <dbReference type="Proteomes" id="UP000813461"/>
    </source>
</evidence>
<keyword evidence="4" id="KW-1185">Reference proteome</keyword>
<dbReference type="Proteomes" id="UP000813461">
    <property type="component" value="Unassembled WGS sequence"/>
</dbReference>
<feature type="compositionally biased region" description="Polar residues" evidence="1">
    <location>
        <begin position="189"/>
        <end position="208"/>
    </location>
</feature>
<feature type="region of interest" description="Disordered" evidence="1">
    <location>
        <begin position="183"/>
        <end position="215"/>
    </location>
</feature>
<dbReference type="AlphaFoldDB" id="A0A8K0RLW6"/>
<organism evidence="3 4">
    <name type="scientific">Paraphoma chrysanthemicola</name>
    <dbReference type="NCBI Taxonomy" id="798071"/>
    <lineage>
        <taxon>Eukaryota</taxon>
        <taxon>Fungi</taxon>
        <taxon>Dikarya</taxon>
        <taxon>Ascomycota</taxon>
        <taxon>Pezizomycotina</taxon>
        <taxon>Dothideomycetes</taxon>
        <taxon>Pleosporomycetidae</taxon>
        <taxon>Pleosporales</taxon>
        <taxon>Pleosporineae</taxon>
        <taxon>Phaeosphaeriaceae</taxon>
        <taxon>Paraphoma</taxon>
    </lineage>
</organism>
<sequence length="871" mass="94105">MARNVSFQCPSGGDWYVCLYGTKFAGCCSVDPCLETCPQDSLFPIAFDPDDFRTIPDASCGASSNFYSCTANNTFLGCCRSNACVSGCPKGDLGPASLEQPSQRRIWGSVSGNTSSSPPVQRAPVARISSAPAEITYTSSGEKLGRIDGLAAISVAAGIMIAMSISVALWLWFRGMRATDHKHERVSESEPQPTQATASGKDSSQTESVSDHPVSGLRDLNRLGSRSLSTLGATIFVELCVCGFLAFLWYGHANNQTWNKIMVYGWATRSIAVAALVLRTAVDLQAALGSAILASLLLESGFGVQLHQVAGLSSMRAGGTSPWSFAWYAMEGLWRSVSHGRRFRGLYLVGGCLLLTSSLLQFASTLLLSDLRTGPLVADVSMSQVRPDLSYLATVSGNTQGIPRGSAWTTNPPSYPVFGEYHEPIRNREDGVADTGLLLRAFLPYKLADDRQRLSSYSGNALVMDARVSCQAPTVTQVQASAFDLSKSRSKIIRQAQISGLVSPTKNSTMLQSISTTPFNCTLTGSTTTVCQLALSRDASTGSLKSQFPDTTSFGTAYLVLKSDSKFAASRPWANFSAEQDGRTVNASASLCFAPWNSAVLNVELSSKENRTEPLLRYVIEDFTTYGSGTYQTQDILNHLIPSANTSTRQLLAMEKPRSYLGDLPPLYRRPVIQSDISPSFVGQTNNPLPGNWSAIMSGTSLVTTLRNFEIAPIQYVAADPAVAAIFNDALNATSIEWALSSVITILSMTNYYGQQPAFDRVDNVTTAFFEDVLYPRDHLGLTLLMWALTAHFIVVAILVVLFVKKTRLTLLGNAWSAFAQLAESREVMELMAGASVKSDAEVLDELKEARKDGLRARVVWQGEGVEVVVK</sequence>
<feature type="transmembrane region" description="Helical" evidence="2">
    <location>
        <begin position="271"/>
        <end position="298"/>
    </location>
</feature>
<name>A0A8K0RLW6_9PLEO</name>
<evidence type="ECO:0000256" key="1">
    <source>
        <dbReference type="SAM" id="MobiDB-lite"/>
    </source>
</evidence>
<keyword evidence="2" id="KW-0812">Transmembrane</keyword>
<proteinExistence type="predicted"/>
<feature type="transmembrane region" description="Helical" evidence="2">
    <location>
        <begin position="345"/>
        <end position="368"/>
    </location>
</feature>
<keyword evidence="2" id="KW-1133">Transmembrane helix</keyword>